<feature type="region of interest" description="Disordered" evidence="2">
    <location>
        <begin position="1"/>
        <end position="46"/>
    </location>
</feature>
<feature type="transmembrane region" description="Helical" evidence="3">
    <location>
        <begin position="57"/>
        <end position="79"/>
    </location>
</feature>
<feature type="coiled-coil region" evidence="1">
    <location>
        <begin position="229"/>
        <end position="317"/>
    </location>
</feature>
<name>A0A2R8B0K1_9RHOB</name>
<dbReference type="EMBL" id="OMOJ01000014">
    <property type="protein sequence ID" value="SPF81813.1"/>
    <property type="molecule type" value="Genomic_DNA"/>
</dbReference>
<dbReference type="InterPro" id="IPR050445">
    <property type="entry name" value="Bact_polysacc_biosynth/exp"/>
</dbReference>
<protein>
    <recommendedName>
        <fullName evidence="6">Sugar transporter</fullName>
    </recommendedName>
</protein>
<keyword evidence="3" id="KW-1133">Transmembrane helix</keyword>
<evidence type="ECO:0000256" key="1">
    <source>
        <dbReference type="SAM" id="Coils"/>
    </source>
</evidence>
<gene>
    <name evidence="4" type="ORF">PRI8871_03638</name>
</gene>
<feature type="transmembrane region" description="Helical" evidence="3">
    <location>
        <begin position="392"/>
        <end position="416"/>
    </location>
</feature>
<evidence type="ECO:0000256" key="2">
    <source>
        <dbReference type="SAM" id="MobiDB-lite"/>
    </source>
</evidence>
<evidence type="ECO:0000256" key="3">
    <source>
        <dbReference type="SAM" id="Phobius"/>
    </source>
</evidence>
<accession>A0A2R8B0K1</accession>
<dbReference type="AlphaFoldDB" id="A0A2R8B0K1"/>
<dbReference type="PANTHER" id="PTHR32309:SF13">
    <property type="entry name" value="FERRIC ENTEROBACTIN TRANSPORT PROTEIN FEPE"/>
    <property type="match status" value="1"/>
</dbReference>
<dbReference type="PANTHER" id="PTHR32309">
    <property type="entry name" value="TYROSINE-PROTEIN KINASE"/>
    <property type="match status" value="1"/>
</dbReference>
<reference evidence="5" key="1">
    <citation type="submission" date="2018-03" db="EMBL/GenBank/DDBJ databases">
        <authorList>
            <person name="Rodrigo-Torres L."/>
            <person name="Arahal R. D."/>
            <person name="Lucena T."/>
        </authorList>
    </citation>
    <scope>NUCLEOTIDE SEQUENCE [LARGE SCALE GENOMIC DNA]</scope>
    <source>
        <strain evidence="5">CECT 8871</strain>
    </source>
</reference>
<evidence type="ECO:0000313" key="5">
    <source>
        <dbReference type="Proteomes" id="UP000244904"/>
    </source>
</evidence>
<keyword evidence="3" id="KW-0472">Membrane</keyword>
<sequence length="420" mass="46325">MRERKPEFYPHCISSREGGPISQAPATPPAQPAAAPAKPSPKIPRNAGKARARKRHFVILFSVFMVVIAPLLATIHYLYFVAEDQYASSFGFAVRSEETSLASGLLGGLASLSGGSSSSDTDILYEYIQSRSLVEKIDDQLDLETIYSRPEADPIFAYDTSGEIEDLVRFWNKMVHVSYAAGSGLLEVEVKAFAPEDALAIANAVIVESTTMINDLSAIAREDATRYAREDLEQAVARLKSAREALTRFRSETRIVDPSADIQGQLGLVNSLEAQLAGAIIELNLLLETARDSDPRVETAQRRISVIQTLIEEERQKFGLGRGSDPESGQDYSTLLGEFERLTVDVEYAQKSYLAAQTALDAAQADAQRQSRYLATYARPSLPRSSQYPERFQLSAVTGAMLLLIWSIGVLIYYSLRDRR</sequence>
<evidence type="ECO:0008006" key="6">
    <source>
        <dbReference type="Google" id="ProtNLM"/>
    </source>
</evidence>
<keyword evidence="1" id="KW-0175">Coiled coil</keyword>
<dbReference type="GO" id="GO:0005886">
    <property type="term" value="C:plasma membrane"/>
    <property type="evidence" value="ECO:0007669"/>
    <property type="project" value="TreeGrafter"/>
</dbReference>
<keyword evidence="3" id="KW-0812">Transmembrane</keyword>
<keyword evidence="5" id="KW-1185">Reference proteome</keyword>
<evidence type="ECO:0000313" key="4">
    <source>
        <dbReference type="EMBL" id="SPF81813.1"/>
    </source>
</evidence>
<dbReference type="Proteomes" id="UP000244904">
    <property type="component" value="Unassembled WGS sequence"/>
</dbReference>
<dbReference type="GO" id="GO:0004713">
    <property type="term" value="F:protein tyrosine kinase activity"/>
    <property type="evidence" value="ECO:0007669"/>
    <property type="project" value="TreeGrafter"/>
</dbReference>
<proteinExistence type="predicted"/>
<organism evidence="4 5">
    <name type="scientific">Pseudoprimorskyibacter insulae</name>
    <dbReference type="NCBI Taxonomy" id="1695997"/>
    <lineage>
        <taxon>Bacteria</taxon>
        <taxon>Pseudomonadati</taxon>
        <taxon>Pseudomonadota</taxon>
        <taxon>Alphaproteobacteria</taxon>
        <taxon>Rhodobacterales</taxon>
        <taxon>Paracoccaceae</taxon>
        <taxon>Pseudoprimorskyibacter</taxon>
    </lineage>
</organism>